<keyword evidence="3" id="KW-1185">Reference proteome</keyword>
<dbReference type="EMBL" id="JAUEPS010000063">
    <property type="protein sequence ID" value="KAK0442744.1"/>
    <property type="molecule type" value="Genomic_DNA"/>
</dbReference>
<dbReference type="AlphaFoldDB" id="A0AA39MQX0"/>
<dbReference type="Proteomes" id="UP001175211">
    <property type="component" value="Unassembled WGS sequence"/>
</dbReference>
<feature type="transmembrane region" description="Helical" evidence="1">
    <location>
        <begin position="64"/>
        <end position="90"/>
    </location>
</feature>
<protein>
    <submittedName>
        <fullName evidence="2">Uncharacterized protein</fullName>
    </submittedName>
</protein>
<evidence type="ECO:0000313" key="3">
    <source>
        <dbReference type="Proteomes" id="UP001175211"/>
    </source>
</evidence>
<keyword evidence="1" id="KW-0472">Membrane</keyword>
<dbReference type="RefSeq" id="XP_060324431.1">
    <property type="nucleotide sequence ID" value="XM_060466499.1"/>
</dbReference>
<dbReference type="GeneID" id="85350047"/>
<keyword evidence="1" id="KW-0812">Transmembrane</keyword>
<comment type="caution">
    <text evidence="2">The sequence shown here is derived from an EMBL/GenBank/DDBJ whole genome shotgun (WGS) entry which is preliminary data.</text>
</comment>
<reference evidence="2" key="1">
    <citation type="submission" date="2023-06" db="EMBL/GenBank/DDBJ databases">
        <authorList>
            <consortium name="Lawrence Berkeley National Laboratory"/>
            <person name="Ahrendt S."/>
            <person name="Sahu N."/>
            <person name="Indic B."/>
            <person name="Wong-Bajracharya J."/>
            <person name="Merenyi Z."/>
            <person name="Ke H.-M."/>
            <person name="Monk M."/>
            <person name="Kocsube S."/>
            <person name="Drula E."/>
            <person name="Lipzen A."/>
            <person name="Balint B."/>
            <person name="Henrissat B."/>
            <person name="Andreopoulos B."/>
            <person name="Martin F.M."/>
            <person name="Harder C.B."/>
            <person name="Rigling D."/>
            <person name="Ford K.L."/>
            <person name="Foster G.D."/>
            <person name="Pangilinan J."/>
            <person name="Papanicolaou A."/>
            <person name="Barry K."/>
            <person name="LaButti K."/>
            <person name="Viragh M."/>
            <person name="Koriabine M."/>
            <person name="Yan M."/>
            <person name="Riley R."/>
            <person name="Champramary S."/>
            <person name="Plett K.L."/>
            <person name="Tsai I.J."/>
            <person name="Slot J."/>
            <person name="Sipos G."/>
            <person name="Plett J."/>
            <person name="Nagy L.G."/>
            <person name="Grigoriev I.V."/>
        </authorList>
    </citation>
    <scope>NUCLEOTIDE SEQUENCE</scope>
    <source>
        <strain evidence="2">CCBAS 213</strain>
    </source>
</reference>
<feature type="transmembrane region" description="Helical" evidence="1">
    <location>
        <begin position="6"/>
        <end position="21"/>
    </location>
</feature>
<keyword evidence="1" id="KW-1133">Transmembrane helix</keyword>
<feature type="non-terminal residue" evidence="2">
    <location>
        <position position="1"/>
    </location>
</feature>
<proteinExistence type="predicted"/>
<evidence type="ECO:0000256" key="1">
    <source>
        <dbReference type="SAM" id="Phobius"/>
    </source>
</evidence>
<feature type="non-terminal residue" evidence="2">
    <location>
        <position position="99"/>
    </location>
</feature>
<organism evidence="2 3">
    <name type="scientific">Armillaria tabescens</name>
    <name type="common">Ringless honey mushroom</name>
    <name type="synonym">Agaricus tabescens</name>
    <dbReference type="NCBI Taxonomy" id="1929756"/>
    <lineage>
        <taxon>Eukaryota</taxon>
        <taxon>Fungi</taxon>
        <taxon>Dikarya</taxon>
        <taxon>Basidiomycota</taxon>
        <taxon>Agaricomycotina</taxon>
        <taxon>Agaricomycetes</taxon>
        <taxon>Agaricomycetidae</taxon>
        <taxon>Agaricales</taxon>
        <taxon>Marasmiineae</taxon>
        <taxon>Physalacriaceae</taxon>
        <taxon>Desarmillaria</taxon>
    </lineage>
</organism>
<evidence type="ECO:0000313" key="2">
    <source>
        <dbReference type="EMBL" id="KAK0442744.1"/>
    </source>
</evidence>
<sequence length="99" mass="10972">YISFSLATTLFCTLLIIYRIWRVARMSDAGLRVYGHVIEVFVESSALLSGSLILYVAFDVSQSWAYFYFDALAAISRSIAPTLLIGCVAAGHARPDDSW</sequence>
<name>A0AA39MQX0_ARMTA</name>
<feature type="transmembrane region" description="Helical" evidence="1">
    <location>
        <begin position="33"/>
        <end position="58"/>
    </location>
</feature>
<accession>A0AA39MQX0</accession>
<gene>
    <name evidence="2" type="ORF">EV420DRAFT_1224546</name>
</gene>